<dbReference type="PANTHER" id="PTHR24061">
    <property type="entry name" value="CALCIUM-SENSING RECEPTOR-RELATED"/>
    <property type="match status" value="1"/>
</dbReference>
<comment type="similarity">
    <text evidence="2">Belongs to the G-protein coupled receptor 3 family.</text>
</comment>
<evidence type="ECO:0000256" key="5">
    <source>
        <dbReference type="ARBA" id="ARBA00022729"/>
    </source>
</evidence>
<evidence type="ECO:0000256" key="9">
    <source>
        <dbReference type="ARBA" id="ARBA00023170"/>
    </source>
</evidence>
<dbReference type="PROSITE" id="PS50259">
    <property type="entry name" value="G_PROTEIN_RECEP_F3_4"/>
    <property type="match status" value="1"/>
</dbReference>
<dbReference type="InterPro" id="IPR004073">
    <property type="entry name" value="GPCR_3_vmron_rcpt_2"/>
</dbReference>
<dbReference type="Gene3D" id="3.40.50.2300">
    <property type="match status" value="2"/>
</dbReference>
<protein>
    <submittedName>
        <fullName evidence="16">Vomeronasal type-2 receptor 26-like</fullName>
    </submittedName>
</protein>
<dbReference type="SUPFAM" id="SSF53822">
    <property type="entry name" value="Periplasmic binding protein-like I"/>
    <property type="match status" value="1"/>
</dbReference>
<dbReference type="InterPro" id="IPR000068">
    <property type="entry name" value="GPCR_3_Ca_sens_rcpt-rel"/>
</dbReference>
<dbReference type="InterPro" id="IPR017979">
    <property type="entry name" value="GPCR_3_CS"/>
</dbReference>
<keyword evidence="7" id="KW-0297">G-protein coupled receptor</keyword>
<feature type="transmembrane region" description="Helical" evidence="12">
    <location>
        <begin position="810"/>
        <end position="830"/>
    </location>
</feature>
<comment type="subcellular location">
    <subcellularLocation>
        <location evidence="1">Cell membrane</location>
        <topology evidence="1">Multi-pass membrane protein</topology>
    </subcellularLocation>
</comment>
<organism evidence="15 16">
    <name type="scientific">Eublepharis macularius</name>
    <name type="common">Leopard gecko</name>
    <name type="synonym">Cyrtodactylus macularius</name>
    <dbReference type="NCBI Taxonomy" id="481883"/>
    <lineage>
        <taxon>Eukaryota</taxon>
        <taxon>Metazoa</taxon>
        <taxon>Chordata</taxon>
        <taxon>Craniata</taxon>
        <taxon>Vertebrata</taxon>
        <taxon>Euteleostomi</taxon>
        <taxon>Lepidosauria</taxon>
        <taxon>Squamata</taxon>
        <taxon>Bifurcata</taxon>
        <taxon>Gekkota</taxon>
        <taxon>Eublepharidae</taxon>
        <taxon>Eublepharinae</taxon>
        <taxon>Eublepharis</taxon>
    </lineage>
</organism>
<dbReference type="GO" id="GO:0004930">
    <property type="term" value="F:G protein-coupled receptor activity"/>
    <property type="evidence" value="ECO:0007669"/>
    <property type="project" value="UniProtKB-KW"/>
</dbReference>
<dbReference type="Pfam" id="PF00003">
    <property type="entry name" value="7tm_3"/>
    <property type="match status" value="1"/>
</dbReference>
<dbReference type="InterPro" id="IPR038550">
    <property type="entry name" value="GPCR_3_9-Cys_sf"/>
</dbReference>
<feature type="transmembrane region" description="Helical" evidence="12">
    <location>
        <begin position="653"/>
        <end position="674"/>
    </location>
</feature>
<name>A0AA97K613_EUBMA</name>
<reference evidence="16" key="1">
    <citation type="submission" date="2025-08" db="UniProtKB">
        <authorList>
            <consortium name="RefSeq"/>
        </authorList>
    </citation>
    <scope>IDENTIFICATION</scope>
    <source>
        <tissue evidence="16">Blood</tissue>
    </source>
</reference>
<accession>A0AA97K613</accession>
<dbReference type="KEGG" id="emc:129339845"/>
<evidence type="ECO:0000256" key="8">
    <source>
        <dbReference type="ARBA" id="ARBA00023136"/>
    </source>
</evidence>
<keyword evidence="6 12" id="KW-1133">Transmembrane helix</keyword>
<sequence>MHVAVKMLKLVVLLLLLPPVACKAETTKCPMKDPLPVPHEWYQPGDLLIGGIASQIGYHLHEIDFSQHPAQELYKGPYMATKFHQHVLALVFAVKETNKNPRILPNVTLGFHVCDSYNDMRMTYRTTLDLLYKLHRYFPNYECDAHKNLIAVIGGISSDISLQISNILSLYKVPQLSYGSFAPEKRRGKQSPFFYHAGPNEAYQNTGIIRLLLHFQWKWVGLFAVDNNSGEHFLKVLEPLLSQNGICLDFIHRVPNEYHWNFSDDIKDLLLDIYIPFRDSKANTFMFYGEPTAFMAFNIFMFLANPQFKEITSFRKVCIMTAQVDFALTSLQRAWDFQFFQGTIFFTIQSNEVLGFQSFLKEIKPYGEEGNGFLKDFWEQAFDCVYSNSEELMNINERCTGEERLESLPGHLFELHMTGHSHSIYNAVHAVANALHAIHTSRSNHRAIDDGQGVELHNLHSWQVHPFLQGISFNNSGGESLSFNDEREMEAGLDVMNLITFPNKSVYRVKIGRVNPNVPEGQEFIIDEKMIVWQTSFNQISAHSLCSDYCNPGSHKKIKEGEKFCCYDCVPCPKGKISSQKDMDDCMKCPSDQYPTENQDGCIPKRISFLSFEEPLGISLASIAVSLAVITTIVLGTFIKYRDTPIVKANNRDITYILLMALLLCFLSSLMFLGQPGKVTCFLQQSVFSIIFSLAVSCVLAKTITVVAAFMATRPGTSMRKWVGKRLTTCVVLACSLIQASICVAWLAISPPFPDVDTLSLTEEIILECNEGSVLMFYIVLGYMGLLSTISLTVAFLARKLPDTFNEAKFITFSMLIFCSVWLSFVPTYLSTKGKYMVAVEIFSILASGAGLLGCIFSPKCYIIILRPELNTRDKLTRRKY</sequence>
<feature type="domain" description="G-protein coupled receptors family 3 profile" evidence="14">
    <location>
        <begin position="616"/>
        <end position="880"/>
    </location>
</feature>
<evidence type="ECO:0000313" key="16">
    <source>
        <dbReference type="RefSeq" id="XP_054850395.1"/>
    </source>
</evidence>
<dbReference type="GeneID" id="129339845"/>
<evidence type="ECO:0000256" key="10">
    <source>
        <dbReference type="ARBA" id="ARBA00023180"/>
    </source>
</evidence>
<dbReference type="Proteomes" id="UP001190640">
    <property type="component" value="Chromosome 12"/>
</dbReference>
<dbReference type="PANTHER" id="PTHR24061:SF599">
    <property type="entry name" value="G-PROTEIN COUPLED RECEPTORS FAMILY 3 PROFILE DOMAIN-CONTAINING PROTEIN"/>
    <property type="match status" value="1"/>
</dbReference>
<feature type="transmembrane region" description="Helical" evidence="12">
    <location>
        <begin position="836"/>
        <end position="857"/>
    </location>
</feature>
<evidence type="ECO:0000256" key="11">
    <source>
        <dbReference type="ARBA" id="ARBA00023224"/>
    </source>
</evidence>
<dbReference type="PROSITE" id="PS00981">
    <property type="entry name" value="G_PROTEIN_RECEP_F3_3"/>
    <property type="match status" value="1"/>
</dbReference>
<dbReference type="Gene3D" id="2.10.50.30">
    <property type="entry name" value="GPCR, family 3, nine cysteines domain"/>
    <property type="match status" value="1"/>
</dbReference>
<dbReference type="FunFam" id="2.10.50.30:FF:000002">
    <property type="entry name" value="Vomeronasal 2 receptor, h1"/>
    <property type="match status" value="1"/>
</dbReference>
<evidence type="ECO:0000256" key="6">
    <source>
        <dbReference type="ARBA" id="ARBA00022989"/>
    </source>
</evidence>
<dbReference type="GO" id="GO:0005886">
    <property type="term" value="C:plasma membrane"/>
    <property type="evidence" value="ECO:0007669"/>
    <property type="project" value="UniProtKB-SubCell"/>
</dbReference>
<evidence type="ECO:0000256" key="2">
    <source>
        <dbReference type="ARBA" id="ARBA00007242"/>
    </source>
</evidence>
<evidence type="ECO:0000256" key="1">
    <source>
        <dbReference type="ARBA" id="ARBA00004651"/>
    </source>
</evidence>
<dbReference type="Pfam" id="PF01094">
    <property type="entry name" value="ANF_receptor"/>
    <property type="match status" value="1"/>
</dbReference>
<feature type="transmembrane region" description="Helical" evidence="12">
    <location>
        <begin position="730"/>
        <end position="749"/>
    </location>
</feature>
<keyword evidence="8 12" id="KW-0472">Membrane</keyword>
<evidence type="ECO:0000256" key="12">
    <source>
        <dbReference type="SAM" id="Phobius"/>
    </source>
</evidence>
<dbReference type="Pfam" id="PF07562">
    <property type="entry name" value="NCD3G"/>
    <property type="match status" value="1"/>
</dbReference>
<dbReference type="CDD" id="cd15283">
    <property type="entry name" value="7tmC_V2R_pheromone"/>
    <property type="match status" value="1"/>
</dbReference>
<feature type="transmembrane region" description="Helical" evidence="12">
    <location>
        <begin position="616"/>
        <end position="641"/>
    </location>
</feature>
<evidence type="ECO:0000256" key="7">
    <source>
        <dbReference type="ARBA" id="ARBA00023040"/>
    </source>
</evidence>
<keyword evidence="5 13" id="KW-0732">Signal</keyword>
<dbReference type="InterPro" id="IPR000337">
    <property type="entry name" value="GPCR_3"/>
</dbReference>
<keyword evidence="9" id="KW-0675">Receptor</keyword>
<feature type="chain" id="PRO_5041668913" evidence="13">
    <location>
        <begin position="23"/>
        <end position="881"/>
    </location>
</feature>
<keyword evidence="4 12" id="KW-0812">Transmembrane</keyword>
<gene>
    <name evidence="16" type="primary">LOC129339845</name>
</gene>
<evidence type="ECO:0000259" key="14">
    <source>
        <dbReference type="PROSITE" id="PS50259"/>
    </source>
</evidence>
<keyword evidence="11" id="KW-0807">Transducer</keyword>
<evidence type="ECO:0000313" key="15">
    <source>
        <dbReference type="Proteomes" id="UP001190640"/>
    </source>
</evidence>
<feature type="transmembrane region" description="Helical" evidence="12">
    <location>
        <begin position="686"/>
        <end position="710"/>
    </location>
</feature>
<dbReference type="FunFam" id="3.40.50.2300:FF:000024">
    <property type="entry name" value="Vomeronasal 2, receptor 73"/>
    <property type="match status" value="1"/>
</dbReference>
<keyword evidence="10" id="KW-0325">Glycoprotein</keyword>
<keyword evidence="3" id="KW-1003">Cell membrane</keyword>
<keyword evidence="15" id="KW-1185">Reference proteome</keyword>
<dbReference type="InterPro" id="IPR028082">
    <property type="entry name" value="Peripla_BP_I"/>
</dbReference>
<dbReference type="PRINTS" id="PR01535">
    <property type="entry name" value="VOMERONASL2R"/>
</dbReference>
<dbReference type="AlphaFoldDB" id="A0AA97K613"/>
<dbReference type="PRINTS" id="PR00248">
    <property type="entry name" value="GPCRMGR"/>
</dbReference>
<evidence type="ECO:0000256" key="3">
    <source>
        <dbReference type="ARBA" id="ARBA00022475"/>
    </source>
</evidence>
<feature type="transmembrane region" description="Helical" evidence="12">
    <location>
        <begin position="775"/>
        <end position="798"/>
    </location>
</feature>
<proteinExistence type="inferred from homology"/>
<feature type="signal peptide" evidence="13">
    <location>
        <begin position="1"/>
        <end position="22"/>
    </location>
</feature>
<evidence type="ECO:0000256" key="13">
    <source>
        <dbReference type="SAM" id="SignalP"/>
    </source>
</evidence>
<dbReference type="RefSeq" id="XP_054850395.1">
    <property type="nucleotide sequence ID" value="XM_054994420.1"/>
</dbReference>
<dbReference type="InterPro" id="IPR001828">
    <property type="entry name" value="ANF_lig-bd_rcpt"/>
</dbReference>
<dbReference type="InterPro" id="IPR017978">
    <property type="entry name" value="GPCR_3_C"/>
</dbReference>
<dbReference type="InterPro" id="IPR011500">
    <property type="entry name" value="GPCR_3_9-Cys_dom"/>
</dbReference>
<evidence type="ECO:0000256" key="4">
    <source>
        <dbReference type="ARBA" id="ARBA00022692"/>
    </source>
</evidence>